<reference evidence="3 4" key="1">
    <citation type="journal article" date="2018" name="Genome Announc.">
        <title>Draft Genome Sequence of "Candidatus Phycosocius bacilliformis," an Alphaproteobacterial Ectosymbiont of the Hydrocarbon-Producing Green Alga Botryococcus braunii.</title>
        <authorList>
            <person name="Tanabe Y."/>
            <person name="Yamaguchi H."/>
            <person name="Watanabe M.M."/>
        </authorList>
    </citation>
    <scope>NUCLEOTIDE SEQUENCE [LARGE SCALE GENOMIC DNA]</scope>
    <source>
        <strain evidence="3 4">BOTRYCO-2</strain>
    </source>
</reference>
<accession>A0A2P2ECE5</accession>
<protein>
    <recommendedName>
        <fullName evidence="5">Transmembrane protein</fullName>
    </recommendedName>
</protein>
<evidence type="ECO:0000256" key="2">
    <source>
        <dbReference type="SAM" id="SignalP"/>
    </source>
</evidence>
<sequence>MRQRFGLFAILAALLFGAPAAQSQSTQVSAALLEDAVLVTSSFTGAKVTVFGSVRAGNVGRTDIVVAVRGPDRPAWIAKRKRTAGLWIGKDQISFAAAPTFFGVASARPLEQIAPADTLSLYGLRPRGQLDVAKASADAPYAEELIDAFVAQRQAEKLYVDDPNGVKLLKGGLFRADIQMPDRTPPGLYTAKVMVFRNGRPAQSTLTTLVVSKVGAERALFEFARDHAVLHGLAGVLLALVAGVGAAGLVRRFAPA</sequence>
<feature type="transmembrane region" description="Helical" evidence="1">
    <location>
        <begin position="228"/>
        <end position="250"/>
    </location>
</feature>
<keyword evidence="4" id="KW-1185">Reference proteome</keyword>
<keyword evidence="1" id="KW-0812">Transmembrane</keyword>
<organism evidence="3 4">
    <name type="scientific">Candidatus Phycosocius bacilliformis</name>
    <dbReference type="NCBI Taxonomy" id="1445552"/>
    <lineage>
        <taxon>Bacteria</taxon>
        <taxon>Pseudomonadati</taxon>
        <taxon>Pseudomonadota</taxon>
        <taxon>Alphaproteobacteria</taxon>
        <taxon>Caulobacterales</taxon>
        <taxon>Caulobacterales incertae sedis</taxon>
        <taxon>Candidatus Phycosocius</taxon>
    </lineage>
</organism>
<dbReference type="EMBL" id="BFBR01000007">
    <property type="protein sequence ID" value="GBF58740.1"/>
    <property type="molecule type" value="Genomic_DNA"/>
</dbReference>
<gene>
    <name evidence="3" type="ORF">PbB2_02428</name>
</gene>
<evidence type="ECO:0008006" key="5">
    <source>
        <dbReference type="Google" id="ProtNLM"/>
    </source>
</evidence>
<keyword evidence="1" id="KW-1133">Transmembrane helix</keyword>
<keyword evidence="2" id="KW-0732">Signal</keyword>
<dbReference type="InterPro" id="IPR019088">
    <property type="entry name" value="CHP02186-rel_TM"/>
</dbReference>
<evidence type="ECO:0000313" key="4">
    <source>
        <dbReference type="Proteomes" id="UP000245086"/>
    </source>
</evidence>
<evidence type="ECO:0000256" key="1">
    <source>
        <dbReference type="SAM" id="Phobius"/>
    </source>
</evidence>
<feature type="chain" id="PRO_5015149027" description="Transmembrane protein" evidence="2">
    <location>
        <begin position="24"/>
        <end position="256"/>
    </location>
</feature>
<proteinExistence type="predicted"/>
<feature type="signal peptide" evidence="2">
    <location>
        <begin position="1"/>
        <end position="23"/>
    </location>
</feature>
<dbReference type="RefSeq" id="WP_108985591.1">
    <property type="nucleotide sequence ID" value="NZ_BFBR01000007.1"/>
</dbReference>
<evidence type="ECO:0000313" key="3">
    <source>
        <dbReference type="EMBL" id="GBF58740.1"/>
    </source>
</evidence>
<keyword evidence="1" id="KW-0472">Membrane</keyword>
<dbReference type="AlphaFoldDB" id="A0A2P2ECE5"/>
<dbReference type="Pfam" id="PF09608">
    <property type="entry name" value="Alph_Pro_TM"/>
    <property type="match status" value="1"/>
</dbReference>
<comment type="caution">
    <text evidence="3">The sequence shown here is derived from an EMBL/GenBank/DDBJ whole genome shotgun (WGS) entry which is preliminary data.</text>
</comment>
<dbReference type="Proteomes" id="UP000245086">
    <property type="component" value="Unassembled WGS sequence"/>
</dbReference>
<dbReference type="OrthoDB" id="9815212at2"/>
<name>A0A2P2ECE5_9PROT</name>